<dbReference type="EMBL" id="KZ679677">
    <property type="protein sequence ID" value="PTB57568.1"/>
    <property type="molecule type" value="Genomic_DNA"/>
</dbReference>
<gene>
    <name evidence="1" type="ORF">M431DRAFT_344150</name>
</gene>
<dbReference type="AlphaFoldDB" id="A0A2T4AKW7"/>
<protein>
    <submittedName>
        <fullName evidence="1">Uncharacterized protein</fullName>
    </submittedName>
</protein>
<dbReference type="GeneID" id="36622999"/>
<keyword evidence="2" id="KW-1185">Reference proteome</keyword>
<proteinExistence type="predicted"/>
<dbReference type="RefSeq" id="XP_024777245.1">
    <property type="nucleotide sequence ID" value="XM_024914434.1"/>
</dbReference>
<dbReference type="Proteomes" id="UP000241690">
    <property type="component" value="Unassembled WGS sequence"/>
</dbReference>
<organism evidence="1 2">
    <name type="scientific">Trichoderma harzianum CBS 226.95</name>
    <dbReference type="NCBI Taxonomy" id="983964"/>
    <lineage>
        <taxon>Eukaryota</taxon>
        <taxon>Fungi</taxon>
        <taxon>Dikarya</taxon>
        <taxon>Ascomycota</taxon>
        <taxon>Pezizomycotina</taxon>
        <taxon>Sordariomycetes</taxon>
        <taxon>Hypocreomycetidae</taxon>
        <taxon>Hypocreales</taxon>
        <taxon>Hypocreaceae</taxon>
        <taxon>Trichoderma</taxon>
    </lineage>
</organism>
<accession>A0A2T4AKW7</accession>
<reference evidence="1 2" key="1">
    <citation type="submission" date="2016-07" db="EMBL/GenBank/DDBJ databases">
        <title>Multiple horizontal gene transfer events from other fungi enriched the ability of initially mycotrophic Trichoderma (Ascomycota) to feed on dead plant biomass.</title>
        <authorList>
            <consortium name="DOE Joint Genome Institute"/>
            <person name="Aerts A."/>
            <person name="Atanasova L."/>
            <person name="Chenthamara K."/>
            <person name="Zhang J."/>
            <person name="Grujic M."/>
            <person name="Henrissat B."/>
            <person name="Kuo A."/>
            <person name="Salamov A."/>
            <person name="Lipzen A."/>
            <person name="Labutti K."/>
            <person name="Barry K."/>
            <person name="Miao Y."/>
            <person name="Rahimi M.J."/>
            <person name="Shen Q."/>
            <person name="Grigoriev I.V."/>
            <person name="Kubicek C.P."/>
            <person name="Druzhinina I.S."/>
        </authorList>
    </citation>
    <scope>NUCLEOTIDE SEQUENCE [LARGE SCALE GENOMIC DNA]</scope>
    <source>
        <strain evidence="1 2">CBS 226.95</strain>
    </source>
</reference>
<sequence>MKKKSSMARIRSGAAPNLPPIVTGAVQAFLVPSGDTGTWSGIFPRRLHCAYGSLSFANQIHIWTRPYGDIDKQCFSYAWFTKPFAVWIMPRMCRKFNTLRSVHFGKVLPATMTWVGRWKSGRSRTK</sequence>
<name>A0A2T4AKW7_TRIHA</name>
<evidence type="ECO:0000313" key="2">
    <source>
        <dbReference type="Proteomes" id="UP000241690"/>
    </source>
</evidence>
<evidence type="ECO:0000313" key="1">
    <source>
        <dbReference type="EMBL" id="PTB57568.1"/>
    </source>
</evidence>